<evidence type="ECO:0008006" key="3">
    <source>
        <dbReference type="Google" id="ProtNLM"/>
    </source>
</evidence>
<reference evidence="1" key="1">
    <citation type="submission" date="2022-08" db="EMBL/GenBank/DDBJ databases">
        <authorList>
            <person name="Dale J.L."/>
        </authorList>
    </citation>
    <scope>NUCLEOTIDE SEQUENCE</scope>
    <source>
        <strain evidence="1">2022EL-00758</strain>
    </source>
</reference>
<evidence type="ECO:0000313" key="2">
    <source>
        <dbReference type="Proteomes" id="UP001076655"/>
    </source>
</evidence>
<dbReference type="Proteomes" id="UP001076655">
    <property type="component" value="Unassembled WGS sequence"/>
</dbReference>
<dbReference type="AlphaFoldDB" id="A0A9Q4CP90"/>
<protein>
    <recommendedName>
        <fullName evidence="3">Lipoprotein</fullName>
    </recommendedName>
</protein>
<evidence type="ECO:0000313" key="1">
    <source>
        <dbReference type="EMBL" id="MCY0789091.1"/>
    </source>
</evidence>
<organism evidence="1 2">
    <name type="scientific">Morganella morganii</name>
    <name type="common">Proteus morganii</name>
    <dbReference type="NCBI Taxonomy" id="582"/>
    <lineage>
        <taxon>Bacteria</taxon>
        <taxon>Pseudomonadati</taxon>
        <taxon>Pseudomonadota</taxon>
        <taxon>Gammaproteobacteria</taxon>
        <taxon>Enterobacterales</taxon>
        <taxon>Morganellaceae</taxon>
        <taxon>Morganella</taxon>
    </lineage>
</organism>
<dbReference type="RefSeq" id="WP_267785309.1">
    <property type="nucleotide sequence ID" value="NZ_JAPNMI010000002.1"/>
</dbReference>
<name>A0A9Q4CP90_MORMO</name>
<gene>
    <name evidence="1" type="ORF">N0392_05220</name>
</gene>
<sequence>MSAGNKLIVTVLLLPVILTGCTYSTTLSPPADSRNIHFSATVPADLESLPLSAMYRSKKCTRTRTSGSGKSYDVPGFNSAKYPLSVTASGDVTADIPVNGGGYCDWQLSNIKFEVKLKNPQKIEPKITKNHSFETVFIIDNNAPQAFNGGYISHQGDFNKSLILFPFISEYFLNGHKKTIEVIGESDMLTYRLSGTDNIHLTVNYESDMLSRWTGVKEKKEGNSPIMTYPNGEIDPDPEIFPNYKKLLKIREERKTHVQR</sequence>
<comment type="caution">
    <text evidence="1">The sequence shown here is derived from an EMBL/GenBank/DDBJ whole genome shotgun (WGS) entry which is preliminary data.</text>
</comment>
<dbReference type="EMBL" id="JAPNMI010000002">
    <property type="protein sequence ID" value="MCY0789091.1"/>
    <property type="molecule type" value="Genomic_DNA"/>
</dbReference>
<proteinExistence type="predicted"/>
<accession>A0A9Q4CP90</accession>
<dbReference type="PROSITE" id="PS51257">
    <property type="entry name" value="PROKAR_LIPOPROTEIN"/>
    <property type="match status" value="1"/>
</dbReference>